<evidence type="ECO:0000256" key="10">
    <source>
        <dbReference type="SAM" id="Phobius"/>
    </source>
</evidence>
<keyword evidence="10" id="KW-0472">Membrane</keyword>
<dbReference type="SUPFAM" id="SSF55424">
    <property type="entry name" value="FAD/NAD-linked reductases, dimerisation (C-terminal) domain"/>
    <property type="match status" value="1"/>
</dbReference>
<dbReference type="PROSITE" id="PS51296">
    <property type="entry name" value="RIESKE"/>
    <property type="match status" value="1"/>
</dbReference>
<evidence type="ECO:0000256" key="9">
    <source>
        <dbReference type="ARBA" id="ARBA00023014"/>
    </source>
</evidence>
<evidence type="ECO:0000313" key="13">
    <source>
        <dbReference type="Proteomes" id="UP000039865"/>
    </source>
</evidence>
<keyword evidence="4" id="KW-0001">2Fe-2S</keyword>
<keyword evidence="13" id="KW-1185">Reference proteome</keyword>
<keyword evidence="7" id="KW-0560">Oxidoreductase</keyword>
<reference evidence="12 13" key="1">
    <citation type="submission" date="2014-06" db="EMBL/GenBank/DDBJ databases">
        <authorList>
            <person name="Swart Estienne"/>
        </authorList>
    </citation>
    <scope>NUCLEOTIDE SEQUENCE [LARGE SCALE GENOMIC DNA]</scope>
    <source>
        <strain evidence="12 13">130c</strain>
    </source>
</reference>
<dbReference type="InterPro" id="IPR036922">
    <property type="entry name" value="Rieske_2Fe-2S_sf"/>
</dbReference>
<dbReference type="Proteomes" id="UP000039865">
    <property type="component" value="Unassembled WGS sequence"/>
</dbReference>
<dbReference type="AlphaFoldDB" id="A0A077ZWR0"/>
<comment type="cofactor">
    <cofactor evidence="1">
        <name>FAD</name>
        <dbReference type="ChEBI" id="CHEBI:57692"/>
    </cofactor>
</comment>
<keyword evidence="10" id="KW-0812">Transmembrane</keyword>
<keyword evidence="10" id="KW-1133">Transmembrane helix</keyword>
<gene>
    <name evidence="12" type="primary">Contig3963.g4242</name>
    <name evidence="12" type="ORF">STYLEM_3320</name>
</gene>
<dbReference type="Pfam" id="PF07992">
    <property type="entry name" value="Pyr_redox_2"/>
    <property type="match status" value="1"/>
</dbReference>
<evidence type="ECO:0000256" key="1">
    <source>
        <dbReference type="ARBA" id="ARBA00001974"/>
    </source>
</evidence>
<dbReference type="Pfam" id="PF14759">
    <property type="entry name" value="Reductase_C"/>
    <property type="match status" value="1"/>
</dbReference>
<evidence type="ECO:0000313" key="12">
    <source>
        <dbReference type="EMBL" id="CDW74325.1"/>
    </source>
</evidence>
<keyword evidence="9" id="KW-0411">Iron-sulfur</keyword>
<dbReference type="EMBL" id="CCKQ01003215">
    <property type="protein sequence ID" value="CDW74325.1"/>
    <property type="molecule type" value="Genomic_DNA"/>
</dbReference>
<evidence type="ECO:0000256" key="8">
    <source>
        <dbReference type="ARBA" id="ARBA00023004"/>
    </source>
</evidence>
<dbReference type="Pfam" id="PF00355">
    <property type="entry name" value="Rieske"/>
    <property type="match status" value="1"/>
</dbReference>
<name>A0A077ZWR0_STYLE</name>
<dbReference type="Gene3D" id="3.50.50.60">
    <property type="entry name" value="FAD/NAD(P)-binding domain"/>
    <property type="match status" value="2"/>
</dbReference>
<dbReference type="InParanoid" id="A0A077ZWR0"/>
<dbReference type="PRINTS" id="PR00469">
    <property type="entry name" value="PNDRDTASEII"/>
</dbReference>
<evidence type="ECO:0000256" key="3">
    <source>
        <dbReference type="ARBA" id="ARBA00022630"/>
    </source>
</evidence>
<evidence type="ECO:0000256" key="6">
    <source>
        <dbReference type="ARBA" id="ARBA00022827"/>
    </source>
</evidence>
<dbReference type="GO" id="GO:0051537">
    <property type="term" value="F:2 iron, 2 sulfur cluster binding"/>
    <property type="evidence" value="ECO:0007669"/>
    <property type="project" value="UniProtKB-KW"/>
</dbReference>
<dbReference type="PANTHER" id="PTHR43557:SF2">
    <property type="entry name" value="RIESKE DOMAIN-CONTAINING PROTEIN-RELATED"/>
    <property type="match status" value="1"/>
</dbReference>
<evidence type="ECO:0000259" key="11">
    <source>
        <dbReference type="PROSITE" id="PS51296"/>
    </source>
</evidence>
<dbReference type="InterPro" id="IPR028202">
    <property type="entry name" value="Reductase_C"/>
</dbReference>
<dbReference type="Gene3D" id="3.30.390.30">
    <property type="match status" value="1"/>
</dbReference>
<dbReference type="OMA" id="PRCTHYG"/>
<feature type="transmembrane region" description="Helical" evidence="10">
    <location>
        <begin position="61"/>
        <end position="79"/>
    </location>
</feature>
<dbReference type="GO" id="GO:0046872">
    <property type="term" value="F:metal ion binding"/>
    <property type="evidence" value="ECO:0007669"/>
    <property type="project" value="UniProtKB-KW"/>
</dbReference>
<keyword evidence="8" id="KW-0408">Iron</keyword>
<evidence type="ECO:0000256" key="4">
    <source>
        <dbReference type="ARBA" id="ARBA00022714"/>
    </source>
</evidence>
<proteinExistence type="inferred from homology"/>
<dbReference type="PANTHER" id="PTHR43557">
    <property type="entry name" value="APOPTOSIS-INDUCING FACTOR 1"/>
    <property type="match status" value="1"/>
</dbReference>
<accession>A0A077ZWR0</accession>
<dbReference type="SUPFAM" id="SSF50022">
    <property type="entry name" value="ISP domain"/>
    <property type="match status" value="1"/>
</dbReference>
<dbReference type="InterPro" id="IPR023753">
    <property type="entry name" value="FAD/NAD-binding_dom"/>
</dbReference>
<comment type="similarity">
    <text evidence="2">Belongs to the FAD-dependent oxidoreductase family.</text>
</comment>
<dbReference type="OrthoDB" id="432169at2759"/>
<dbReference type="PRINTS" id="PR00368">
    <property type="entry name" value="FADPNR"/>
</dbReference>
<feature type="domain" description="Rieske" evidence="11">
    <location>
        <begin position="103"/>
        <end position="201"/>
    </location>
</feature>
<organism evidence="12 13">
    <name type="scientific">Stylonychia lemnae</name>
    <name type="common">Ciliate</name>
    <dbReference type="NCBI Taxonomy" id="5949"/>
    <lineage>
        <taxon>Eukaryota</taxon>
        <taxon>Sar</taxon>
        <taxon>Alveolata</taxon>
        <taxon>Ciliophora</taxon>
        <taxon>Intramacronucleata</taxon>
        <taxon>Spirotrichea</taxon>
        <taxon>Stichotrichia</taxon>
        <taxon>Sporadotrichida</taxon>
        <taxon>Oxytrichidae</taxon>
        <taxon>Stylonychinae</taxon>
        <taxon>Stylonychia</taxon>
    </lineage>
</organism>
<dbReference type="InterPro" id="IPR017941">
    <property type="entry name" value="Rieske_2Fe-2S"/>
</dbReference>
<dbReference type="GO" id="GO:0005737">
    <property type="term" value="C:cytoplasm"/>
    <property type="evidence" value="ECO:0007669"/>
    <property type="project" value="TreeGrafter"/>
</dbReference>
<keyword evidence="6" id="KW-0274">FAD</keyword>
<dbReference type="Gene3D" id="2.102.10.10">
    <property type="entry name" value="Rieske [2Fe-2S] iron-sulphur domain"/>
    <property type="match status" value="1"/>
</dbReference>
<protein>
    <submittedName>
        <fullName evidence="12">Pyridine nucleotide-disulfide oxidoreductase family protein</fullName>
    </submittedName>
</protein>
<dbReference type="GO" id="GO:0016651">
    <property type="term" value="F:oxidoreductase activity, acting on NAD(P)H"/>
    <property type="evidence" value="ECO:0007669"/>
    <property type="project" value="TreeGrafter"/>
</dbReference>
<keyword evidence="3" id="KW-0285">Flavoprotein</keyword>
<evidence type="ECO:0000256" key="5">
    <source>
        <dbReference type="ARBA" id="ARBA00022723"/>
    </source>
</evidence>
<evidence type="ECO:0000256" key="2">
    <source>
        <dbReference type="ARBA" id="ARBA00006442"/>
    </source>
</evidence>
<dbReference type="InterPro" id="IPR050446">
    <property type="entry name" value="FAD-oxidoreductase/Apoptosis"/>
</dbReference>
<dbReference type="SUPFAM" id="SSF51905">
    <property type="entry name" value="FAD/NAD(P)-binding domain"/>
    <property type="match status" value="1"/>
</dbReference>
<sequence length="655" mass="71883">MQNQLRRYISKRLLPQQAALRNIQLLNQRVATYSQYTNQSVNFQFVQIQFLQNQQKQQSNFSAYFLLLGGAAALTYAAHNGYTNQFMKKQLVEAEGETNMLEIEIDFASDLQDGQMKDLKVGPKDEDKVLISRYQGKLHAVGNYCTHFGAPLHTGQMFDDKVICPWHAAAFSVVTGALEGAPGLDGLPKFDIIERDGKFFVQVPSNLPRSHTQPLAKRDPNDTRRYVIIGGGPAGLFCAETLRQSNFTGEITIISDDKIVPYDRTLLSKVLATGDASKFKLRNEDFLANADINVRLGSRAESVNANEKTVTLSDGTKISYDKLCVATGASPFRPPIPGINLENVLVLRNGSDQEAIKQRAANSKKVVILGGGFIGSESASALKLQYKEAQEVHLVYIESTPVERAFGKEIGGYIAAEHEKHGVKVHPGRKVTEIRGDGQNASSVVLDDGTVIEADLVICGAGVLPATKFLQGSGVQLDERGGIITNPFLQTSNKDIFAAGDNASYPYWVTGKHQRVEHYINAMDQGSYAAFNMLGKLVPFSGVPFFWTRHYNKSIQYAGYAAEFDEVHIQGSLADSKFVAFYIKDNKVRAVAGQMQSAAVLTYYEAMNQNVMPTADLIKSGAENVDSVKAKLKQNKGAGKCKREHCCSKKPVATA</sequence>
<evidence type="ECO:0000256" key="7">
    <source>
        <dbReference type="ARBA" id="ARBA00023002"/>
    </source>
</evidence>
<dbReference type="InterPro" id="IPR036188">
    <property type="entry name" value="FAD/NAD-bd_sf"/>
</dbReference>
<keyword evidence="5" id="KW-0479">Metal-binding</keyword>
<dbReference type="InterPro" id="IPR016156">
    <property type="entry name" value="FAD/NAD-linked_Rdtase_dimer_sf"/>
</dbReference>
<dbReference type="FunCoup" id="A0A077ZWR0">
    <property type="interactions" value="18"/>
</dbReference>